<protein>
    <submittedName>
        <fullName evidence="1">Uncharacterized protein</fullName>
    </submittedName>
</protein>
<reference evidence="1 2" key="1">
    <citation type="submission" date="2019-05" db="EMBL/GenBank/DDBJ databases">
        <title>Another draft genome of Portunus trituberculatus and its Hox gene families provides insights of decapod evolution.</title>
        <authorList>
            <person name="Jeong J.-H."/>
            <person name="Song I."/>
            <person name="Kim S."/>
            <person name="Choi T."/>
            <person name="Kim D."/>
            <person name="Ryu S."/>
            <person name="Kim W."/>
        </authorList>
    </citation>
    <scope>NUCLEOTIDE SEQUENCE [LARGE SCALE GENOMIC DNA]</scope>
    <source>
        <tissue evidence="1">Muscle</tissue>
    </source>
</reference>
<keyword evidence="2" id="KW-1185">Reference proteome</keyword>
<evidence type="ECO:0000313" key="1">
    <source>
        <dbReference type="EMBL" id="MPD06915.1"/>
    </source>
</evidence>
<name>A0A5B7KPV1_PORTR</name>
<sequence>MYPTHTFHMSLAVKHCTLYSHLYTVHFIWHRVFSYLNEIIQIIVQDWLIHTV</sequence>
<evidence type="ECO:0000313" key="2">
    <source>
        <dbReference type="Proteomes" id="UP000324222"/>
    </source>
</evidence>
<dbReference type="Proteomes" id="UP000324222">
    <property type="component" value="Unassembled WGS sequence"/>
</dbReference>
<comment type="caution">
    <text evidence="1">The sequence shown here is derived from an EMBL/GenBank/DDBJ whole genome shotgun (WGS) entry which is preliminary data.</text>
</comment>
<organism evidence="1 2">
    <name type="scientific">Portunus trituberculatus</name>
    <name type="common">Swimming crab</name>
    <name type="synonym">Neptunus trituberculatus</name>
    <dbReference type="NCBI Taxonomy" id="210409"/>
    <lineage>
        <taxon>Eukaryota</taxon>
        <taxon>Metazoa</taxon>
        <taxon>Ecdysozoa</taxon>
        <taxon>Arthropoda</taxon>
        <taxon>Crustacea</taxon>
        <taxon>Multicrustacea</taxon>
        <taxon>Malacostraca</taxon>
        <taxon>Eumalacostraca</taxon>
        <taxon>Eucarida</taxon>
        <taxon>Decapoda</taxon>
        <taxon>Pleocyemata</taxon>
        <taxon>Brachyura</taxon>
        <taxon>Eubrachyura</taxon>
        <taxon>Portunoidea</taxon>
        <taxon>Portunidae</taxon>
        <taxon>Portuninae</taxon>
        <taxon>Portunus</taxon>
    </lineage>
</organism>
<proteinExistence type="predicted"/>
<dbReference type="AlphaFoldDB" id="A0A5B7KPV1"/>
<dbReference type="EMBL" id="VSRR010153663">
    <property type="protein sequence ID" value="MPD06915.1"/>
    <property type="molecule type" value="Genomic_DNA"/>
</dbReference>
<accession>A0A5B7KPV1</accession>
<gene>
    <name evidence="1" type="ORF">E2C01_102749</name>
</gene>